<evidence type="ECO:0000313" key="3">
    <source>
        <dbReference type="Proteomes" id="UP000228680"/>
    </source>
</evidence>
<protein>
    <submittedName>
        <fullName evidence="2">Polyphosphate kinase</fullName>
    </submittedName>
</protein>
<name>A0A2M9F2E3_9BACL</name>
<sequence length="319" mass="38039">MITLFLSSSSPSLAVSNNFDITHHLSRVCCYYFAFSWNFQRIATEFSEITYNREKLEVELVIIQLNQVQKKSESLSKKEYKQELKKLQYHLLSLQLTLRKHGVALVLVFEGMDAAGKGGAIKRLTERMDPRGFIVHPIAAPQPHEKRYHYLHRFWRKLPMHGQIAIFDRSWYGRVLVERIEKFATKTEWKRAFEEINTFEQTLTEEEYIIIKFWMQISNEEQLKRFVERKNDPFKQWKLTEEDWRNRDKWEDYIVAAEEMLEKTDVERSPWFVISGDDKKSARLQVIRHAINAIEAELSKRGLEFPPIHDKELTQIINE</sequence>
<feature type="domain" description="Polyphosphate kinase-2-related" evidence="1">
    <location>
        <begin position="75"/>
        <end position="300"/>
    </location>
</feature>
<dbReference type="EMBL" id="PCGR01000001">
    <property type="protein sequence ID" value="PJK17638.1"/>
    <property type="molecule type" value="Genomic_DNA"/>
</dbReference>
<dbReference type="GO" id="GO:0016301">
    <property type="term" value="F:kinase activity"/>
    <property type="evidence" value="ECO:0007669"/>
    <property type="project" value="UniProtKB-KW"/>
</dbReference>
<keyword evidence="2" id="KW-0418">Kinase</keyword>
<keyword evidence="2" id="KW-0808">Transferase</keyword>
<dbReference type="InterPro" id="IPR027417">
    <property type="entry name" value="P-loop_NTPase"/>
</dbReference>
<dbReference type="Pfam" id="PF03976">
    <property type="entry name" value="PPK2"/>
    <property type="match status" value="1"/>
</dbReference>
<comment type="caution">
    <text evidence="2">The sequence shown here is derived from an EMBL/GenBank/DDBJ whole genome shotgun (WGS) entry which is preliminary data.</text>
</comment>
<dbReference type="SUPFAM" id="SSF52540">
    <property type="entry name" value="P-loop containing nucleoside triphosphate hydrolases"/>
    <property type="match status" value="1"/>
</dbReference>
<dbReference type="AlphaFoldDB" id="A0A2M9F2E3"/>
<dbReference type="OrthoDB" id="9775224at2"/>
<organism evidence="2 3">
    <name type="scientific">Chryseomicrobium excrementi</name>
    <dbReference type="NCBI Taxonomy" id="2041346"/>
    <lineage>
        <taxon>Bacteria</taxon>
        <taxon>Bacillati</taxon>
        <taxon>Bacillota</taxon>
        <taxon>Bacilli</taxon>
        <taxon>Bacillales</taxon>
        <taxon>Caryophanaceae</taxon>
        <taxon>Chryseomicrobium</taxon>
    </lineage>
</organism>
<dbReference type="PANTHER" id="PTHR34383:SF3">
    <property type="entry name" value="POLYPHOSPHATE:AMP PHOSPHOTRANSFERASE"/>
    <property type="match status" value="1"/>
</dbReference>
<dbReference type="Gene3D" id="3.40.50.300">
    <property type="entry name" value="P-loop containing nucleotide triphosphate hydrolases"/>
    <property type="match status" value="1"/>
</dbReference>
<reference evidence="2 3" key="1">
    <citation type="submission" date="2017-10" db="EMBL/GenBank/DDBJ databases">
        <title>Draft genome of Chryseomicrobium casticus sp. nov.</title>
        <authorList>
            <person name="Chakraborty R."/>
            <person name="Saha T."/>
        </authorList>
    </citation>
    <scope>NUCLEOTIDE SEQUENCE [LARGE SCALE GENOMIC DNA]</scope>
    <source>
        <strain evidence="2 3">ET03</strain>
    </source>
</reference>
<dbReference type="PANTHER" id="PTHR34383">
    <property type="entry name" value="POLYPHOSPHATE:AMP PHOSPHOTRANSFERASE-RELATED"/>
    <property type="match status" value="1"/>
</dbReference>
<keyword evidence="3" id="KW-1185">Reference proteome</keyword>
<evidence type="ECO:0000313" key="2">
    <source>
        <dbReference type="EMBL" id="PJK17638.1"/>
    </source>
</evidence>
<dbReference type="Proteomes" id="UP000228680">
    <property type="component" value="Unassembled WGS sequence"/>
</dbReference>
<dbReference type="InterPro" id="IPR022488">
    <property type="entry name" value="PPK2-related"/>
</dbReference>
<evidence type="ECO:0000259" key="1">
    <source>
        <dbReference type="Pfam" id="PF03976"/>
    </source>
</evidence>
<accession>A0A2M9F2E3</accession>
<gene>
    <name evidence="2" type="ORF">CQS04_01815</name>
</gene>
<proteinExistence type="predicted"/>